<gene>
    <name evidence="2" type="ORF">COLO4_07116</name>
</gene>
<reference evidence="3" key="1">
    <citation type="submission" date="2013-09" db="EMBL/GenBank/DDBJ databases">
        <title>Corchorus olitorius genome sequencing.</title>
        <authorList>
            <person name="Alam M."/>
            <person name="Haque M.S."/>
            <person name="Islam M.S."/>
            <person name="Emdad E.M."/>
            <person name="Islam M.M."/>
            <person name="Ahmed B."/>
            <person name="Halim A."/>
            <person name="Hossen Q.M.M."/>
            <person name="Hossain M.Z."/>
            <person name="Ahmed R."/>
            <person name="Khan M.M."/>
            <person name="Islam R."/>
            <person name="Rashid M.M."/>
            <person name="Khan S.A."/>
            <person name="Rahman M.S."/>
            <person name="Alam M."/>
            <person name="Yahiya A.S."/>
            <person name="Khan M.S."/>
            <person name="Azam M.S."/>
            <person name="Haque T."/>
            <person name="Lashkar M.Z.H."/>
            <person name="Akhand A.I."/>
            <person name="Morshed G."/>
            <person name="Roy S."/>
            <person name="Uddin K.S."/>
            <person name="Rabeya T."/>
            <person name="Hossain A.S."/>
            <person name="Chowdhury A."/>
            <person name="Snigdha A.R."/>
            <person name="Mortoza M.S."/>
            <person name="Matin S.A."/>
            <person name="Hoque S.M.E."/>
            <person name="Islam M.K."/>
            <person name="Roy D.K."/>
            <person name="Haider R."/>
            <person name="Moosa M.M."/>
            <person name="Elias S.M."/>
            <person name="Hasan A.M."/>
            <person name="Jahan S."/>
            <person name="Shafiuddin M."/>
            <person name="Mahmood N."/>
            <person name="Shommy N.S."/>
        </authorList>
    </citation>
    <scope>NUCLEOTIDE SEQUENCE [LARGE SCALE GENOMIC DNA]</scope>
    <source>
        <strain evidence="3">cv. O-4</strain>
    </source>
</reference>
<name>A0A1R3KKU3_9ROSI</name>
<dbReference type="AlphaFoldDB" id="A0A1R3KKU3"/>
<proteinExistence type="predicted"/>
<protein>
    <submittedName>
        <fullName evidence="2">Uncharacterized protein</fullName>
    </submittedName>
</protein>
<sequence length="59" mass="6554">MSNLGQSKPAETDYKTNSNKKPYKQNHTSSKPSPHNPAATFRHNTPTTNTRTPTQSAKQ</sequence>
<evidence type="ECO:0000256" key="1">
    <source>
        <dbReference type="SAM" id="MobiDB-lite"/>
    </source>
</evidence>
<feature type="region of interest" description="Disordered" evidence="1">
    <location>
        <begin position="1"/>
        <end position="59"/>
    </location>
</feature>
<keyword evidence="3" id="KW-1185">Reference proteome</keyword>
<organism evidence="2 3">
    <name type="scientific">Corchorus olitorius</name>
    <dbReference type="NCBI Taxonomy" id="93759"/>
    <lineage>
        <taxon>Eukaryota</taxon>
        <taxon>Viridiplantae</taxon>
        <taxon>Streptophyta</taxon>
        <taxon>Embryophyta</taxon>
        <taxon>Tracheophyta</taxon>
        <taxon>Spermatophyta</taxon>
        <taxon>Magnoliopsida</taxon>
        <taxon>eudicotyledons</taxon>
        <taxon>Gunneridae</taxon>
        <taxon>Pentapetalae</taxon>
        <taxon>rosids</taxon>
        <taxon>malvids</taxon>
        <taxon>Malvales</taxon>
        <taxon>Malvaceae</taxon>
        <taxon>Grewioideae</taxon>
        <taxon>Apeibeae</taxon>
        <taxon>Corchorus</taxon>
    </lineage>
</organism>
<evidence type="ECO:0000313" key="3">
    <source>
        <dbReference type="Proteomes" id="UP000187203"/>
    </source>
</evidence>
<dbReference type="Proteomes" id="UP000187203">
    <property type="component" value="Unassembled WGS sequence"/>
</dbReference>
<comment type="caution">
    <text evidence="2">The sequence shown here is derived from an EMBL/GenBank/DDBJ whole genome shotgun (WGS) entry which is preliminary data.</text>
</comment>
<dbReference type="EMBL" id="AWUE01013094">
    <property type="protein sequence ID" value="OMP07707.1"/>
    <property type="molecule type" value="Genomic_DNA"/>
</dbReference>
<evidence type="ECO:0000313" key="2">
    <source>
        <dbReference type="EMBL" id="OMP07707.1"/>
    </source>
</evidence>
<accession>A0A1R3KKU3</accession>
<feature type="compositionally biased region" description="Low complexity" evidence="1">
    <location>
        <begin position="40"/>
        <end position="59"/>
    </location>
</feature>
<feature type="compositionally biased region" description="Polar residues" evidence="1">
    <location>
        <begin position="15"/>
        <end position="33"/>
    </location>
</feature>